<evidence type="ECO:0000313" key="3">
    <source>
        <dbReference type="Proteomes" id="UP000615613"/>
    </source>
</evidence>
<name>A0A8H9YJQ5_9PSED</name>
<gene>
    <name evidence="2" type="ORF">HU722_0022765</name>
    <name evidence="1" type="ORF">HU722_02225</name>
</gene>
<evidence type="ECO:0000313" key="2">
    <source>
        <dbReference type="EMBL" id="QXH82781.1"/>
    </source>
</evidence>
<dbReference type="EMBL" id="CP077084">
    <property type="protein sequence ID" value="QXH82781.1"/>
    <property type="molecule type" value="Genomic_DNA"/>
</dbReference>
<dbReference type="Proteomes" id="UP000615613">
    <property type="component" value="Chromosome"/>
</dbReference>
<organism evidence="1">
    <name type="scientific">Pseudomonas tritici</name>
    <dbReference type="NCBI Taxonomy" id="2745518"/>
    <lineage>
        <taxon>Bacteria</taxon>
        <taxon>Pseudomonadati</taxon>
        <taxon>Pseudomonadota</taxon>
        <taxon>Gammaproteobacteria</taxon>
        <taxon>Pseudomonadales</taxon>
        <taxon>Pseudomonadaceae</taxon>
        <taxon>Pseudomonas</taxon>
    </lineage>
</organism>
<reference evidence="2" key="2">
    <citation type="submission" date="2021-06" db="EMBL/GenBank/DDBJ databases">
        <title>Updating the genus Pseudomonas: Description of 43 new species and partition of the Pseudomonas putida group.</title>
        <authorList>
            <person name="Girard L."/>
            <person name="Lood C."/>
            <person name="Vandamme P."/>
            <person name="Rokni-Zadeh H."/>
            <person name="van Noort V."/>
            <person name="Hofte M."/>
            <person name="Lavigne R."/>
            <person name="De Mot R."/>
        </authorList>
    </citation>
    <scope>NUCLEOTIDE SEQUENCE</scope>
    <source>
        <strain evidence="2">SWRI145</strain>
    </source>
</reference>
<evidence type="ECO:0000313" key="1">
    <source>
        <dbReference type="EMBL" id="MBC3290331.1"/>
    </source>
</evidence>
<accession>A0A8H9YJQ5</accession>
<dbReference type="AlphaFoldDB" id="A0A8H9YJQ5"/>
<sequence length="82" mass="9164">MTAGDYSRANLWAFVEPVDEGYRYFIGATLMAIGMQGYSIACTIRTLLGEVISAMCFKKWQINAHKKALNKSGLLDVAWLRS</sequence>
<protein>
    <submittedName>
        <fullName evidence="1">Uncharacterized protein</fullName>
    </submittedName>
</protein>
<proteinExistence type="predicted"/>
<reference evidence="1" key="1">
    <citation type="journal article" date="2020" name="Microorganisms">
        <title>Reliable Identification of Environmental Pseudomonas Isolates Using the rpoD Gene.</title>
        <authorList>
            <consortium name="The Broad Institute Genome Sequencing Platform"/>
            <person name="Girard L."/>
            <person name="Lood C."/>
            <person name="Rokni-Zadeh H."/>
            <person name="van Noort V."/>
            <person name="Lavigne R."/>
            <person name="De Mot R."/>
        </authorList>
    </citation>
    <scope>NUCLEOTIDE SEQUENCE [LARGE SCALE GENOMIC DNA]</scope>
    <source>
        <strain evidence="1">SWRI145</strain>
    </source>
</reference>
<dbReference type="KEGG" id="ptrt:HU722_0022765"/>
<dbReference type="EMBL" id="JABWQF010000001">
    <property type="protein sequence ID" value="MBC3290331.1"/>
    <property type="molecule type" value="Genomic_DNA"/>
</dbReference>
<dbReference type="RefSeq" id="WP_186753122.1">
    <property type="nucleotide sequence ID" value="NZ_CP077084.1"/>
</dbReference>
<keyword evidence="3" id="KW-1185">Reference proteome</keyword>